<dbReference type="InterPro" id="IPR013929">
    <property type="entry name" value="RPAP1_C"/>
</dbReference>
<evidence type="ECO:0000256" key="1">
    <source>
        <dbReference type="ARBA" id="ARBA00004123"/>
    </source>
</evidence>
<dbReference type="InterPro" id="IPR057989">
    <property type="entry name" value="TPR_RPAP1/MINIYO-like"/>
</dbReference>
<feature type="domain" description="RPAP1 C-terminal" evidence="6">
    <location>
        <begin position="327"/>
        <end position="390"/>
    </location>
</feature>
<evidence type="ECO:0000259" key="8">
    <source>
        <dbReference type="Pfam" id="PF25766"/>
    </source>
</evidence>
<gene>
    <name evidence="9" type="ORF">LARSCL_LOCUS15923</name>
</gene>
<evidence type="ECO:0000259" key="6">
    <source>
        <dbReference type="Pfam" id="PF08620"/>
    </source>
</evidence>
<feature type="region of interest" description="Disordered" evidence="5">
    <location>
        <begin position="34"/>
        <end position="54"/>
    </location>
</feature>
<evidence type="ECO:0000313" key="9">
    <source>
        <dbReference type="EMBL" id="CAL1289409.1"/>
    </source>
</evidence>
<dbReference type="Proteomes" id="UP001497382">
    <property type="component" value="Unassembled WGS sequence"/>
</dbReference>
<dbReference type="InterPro" id="IPR039913">
    <property type="entry name" value="RPAP1/Rba50"/>
</dbReference>
<dbReference type="Pfam" id="PF25766">
    <property type="entry name" value="TPR_RPAP1"/>
    <property type="match status" value="1"/>
</dbReference>
<dbReference type="SUPFAM" id="SSF48371">
    <property type="entry name" value="ARM repeat"/>
    <property type="match status" value="1"/>
</dbReference>
<protein>
    <recommendedName>
        <fullName evidence="11">RNA polymerase II-associated protein 1</fullName>
    </recommendedName>
</protein>
<feature type="domain" description="RPAP1 N-terminal" evidence="7">
    <location>
        <begin position="157"/>
        <end position="199"/>
    </location>
</feature>
<comment type="caution">
    <text evidence="9">The sequence shown here is derived from an EMBL/GenBank/DDBJ whole genome shotgun (WGS) entry which is preliminary data.</text>
</comment>
<organism evidence="9 10">
    <name type="scientific">Larinioides sclopetarius</name>
    <dbReference type="NCBI Taxonomy" id="280406"/>
    <lineage>
        <taxon>Eukaryota</taxon>
        <taxon>Metazoa</taxon>
        <taxon>Ecdysozoa</taxon>
        <taxon>Arthropoda</taxon>
        <taxon>Chelicerata</taxon>
        <taxon>Arachnida</taxon>
        <taxon>Araneae</taxon>
        <taxon>Araneomorphae</taxon>
        <taxon>Entelegynae</taxon>
        <taxon>Araneoidea</taxon>
        <taxon>Araneidae</taxon>
        <taxon>Larinioides</taxon>
    </lineage>
</organism>
<evidence type="ECO:0000313" key="10">
    <source>
        <dbReference type="Proteomes" id="UP001497382"/>
    </source>
</evidence>
<dbReference type="Pfam" id="PF08621">
    <property type="entry name" value="RPAP1_N"/>
    <property type="match status" value="1"/>
</dbReference>
<dbReference type="PANTHER" id="PTHR21483:SF18">
    <property type="entry name" value="RNA POLYMERASE II-ASSOCIATED PROTEIN 1"/>
    <property type="match status" value="1"/>
</dbReference>
<dbReference type="InterPro" id="IPR013930">
    <property type="entry name" value="RPAP1_N"/>
</dbReference>
<evidence type="ECO:0000256" key="4">
    <source>
        <dbReference type="ARBA" id="ARBA00023242"/>
    </source>
</evidence>
<dbReference type="GO" id="GO:0006366">
    <property type="term" value="P:transcription by RNA polymerase II"/>
    <property type="evidence" value="ECO:0007669"/>
    <property type="project" value="InterPro"/>
</dbReference>
<dbReference type="PANTHER" id="PTHR21483">
    <property type="entry name" value="RNA POLYMERASE II-ASSOCIATED PROTEIN 1"/>
    <property type="match status" value="1"/>
</dbReference>
<sequence length="1267" mass="145763">MENLKRPSREETDEDLIQQQELFLKNKNKPTVNVKKKYKQESSQNKAAPDTTDVEESELVIQEKNVVFDVKERDLSLQKPFTFETPVVSTISVDDLFNKKMKQSQFKAKKSQSIFSQLLENKREEDKKNIDLHDSSIHSRLDGSGLSIGISEAELENIHQENLAKISSMSQEEILYHQKQLKKHLDPKILRFIQDKKKNQKTPTSIEMNYEKAINSPVGNSTLVNHLENNDQSPGKILRKEGKNECDALILERALESETNNSQKVLLASTSHAKSKNIEIPEEAKKLLQSSNKGLWKNMNKIEKEKLEWMSDLPKPNPVDVKTGFTARFDFEGKLLAHDIEIPTYKGLHHHGDEPEIAGYSLEELFLLARSTMQSQRITALHTIAHILDNYWYGMMDGCFDNPLLPSLLEAGIVPLLRWALDDTSVTSIAATITAIHSLLICKSDEICLQRSFCWLNGHLMPHLEPQDLVEPNIVIEELTDADLIKLDVIKAFLRMDILPRFYYILKVMQPPPLVCKLIIEICTHLAQHSVESSKQVASHPRLLKLLFEKFLPLNWHFVDTNKLTDTVNFNYPIPSAMKLMRIIVSSSRECAVNLIEKHELISHIILYLTLQPNDGKVTLQDIQEIMVEALKTFHILLSYGLAYDIFLELFPIFLKQMEFCLSLDLNSERTKHMRDFEYASHLFKVLEGVAVVSSMHDSDSSYTAINAIFNRSLVCLKKWLWQFPQDRYNDHGMMLLSSCMNFISTCYEITHDELICKVWKPCSEIKEVFNSYLLPCMKSKMFKKLLENLRSCSLLLNSSQSGNKRDSKTIISLGSILWKEDVASVLKKDSPVPLLLAVLRLYILQKQHFNDTNNQFLEELILDKSVLEYFQSLSTEKLNASNWFAKYEKHLVVQFLKLASLVIPRDTFLWYKAAISVLPTFRTPEECFVEELLESIIFNSAFIISSEKEIQKGTLCRLPVIAKSYIMCLLNSDALLHSKYILSGNTAVTSVASLCNSPFLLTVDWCYKPIAEQYYSFTQSNKSTISDVSLHLTSSLQWIQMCHDSQLSAIKDIPGAVDFFYLCMVFLLDEDFFRDSNVQILLKDCLLSLLKYKSIYLEKIDWPNLKAFDDLYLEMLNQFEAVSYGDQLFGNFVLFPLQQCYSQRWKKVLVPLQNYLEPIETEVEIIVEYCKILLSGTLNHIRCPVLYLIAVHHIHHFLLARQNELAKSQKKVLSIILQSKNKKIQHQILLYSDVNIELQCGYSLKEKLSNDDEQHLSGIIGHPINL</sequence>
<reference evidence="9 10" key="1">
    <citation type="submission" date="2024-04" db="EMBL/GenBank/DDBJ databases">
        <authorList>
            <person name="Rising A."/>
            <person name="Reimegard J."/>
            <person name="Sonavane S."/>
            <person name="Akerstrom W."/>
            <person name="Nylinder S."/>
            <person name="Hedman E."/>
            <person name="Kallberg Y."/>
        </authorList>
    </citation>
    <scope>NUCLEOTIDE SEQUENCE [LARGE SCALE GENOMIC DNA]</scope>
</reference>
<proteinExistence type="inferred from homology"/>
<dbReference type="InterPro" id="IPR016024">
    <property type="entry name" value="ARM-type_fold"/>
</dbReference>
<dbReference type="AlphaFoldDB" id="A0AAV2B1K1"/>
<keyword evidence="10" id="KW-1185">Reference proteome</keyword>
<comment type="similarity">
    <text evidence="2">Belongs to the RPAP1 family.</text>
</comment>
<feature type="domain" description="RPAP1/MINIYO-like TPR repeats" evidence="8">
    <location>
        <begin position="1019"/>
        <end position="1204"/>
    </location>
</feature>
<keyword evidence="4" id="KW-0539">Nucleus</keyword>
<evidence type="ECO:0000259" key="7">
    <source>
        <dbReference type="Pfam" id="PF08621"/>
    </source>
</evidence>
<evidence type="ECO:0000256" key="5">
    <source>
        <dbReference type="SAM" id="MobiDB-lite"/>
    </source>
</evidence>
<evidence type="ECO:0000256" key="3">
    <source>
        <dbReference type="ARBA" id="ARBA00023163"/>
    </source>
</evidence>
<evidence type="ECO:0008006" key="11">
    <source>
        <dbReference type="Google" id="ProtNLM"/>
    </source>
</evidence>
<evidence type="ECO:0000256" key="2">
    <source>
        <dbReference type="ARBA" id="ARBA00009953"/>
    </source>
</evidence>
<accession>A0AAV2B1K1</accession>
<keyword evidence="3" id="KW-0804">Transcription</keyword>
<dbReference type="EMBL" id="CAXIEN010000248">
    <property type="protein sequence ID" value="CAL1289409.1"/>
    <property type="molecule type" value="Genomic_DNA"/>
</dbReference>
<dbReference type="Pfam" id="PF08620">
    <property type="entry name" value="RPAP1_C"/>
    <property type="match status" value="1"/>
</dbReference>
<comment type="subcellular location">
    <subcellularLocation>
        <location evidence="1">Nucleus</location>
    </subcellularLocation>
</comment>
<name>A0AAV2B1K1_9ARAC</name>